<keyword evidence="6 23" id="KW-1133">Transmembrane helix</keyword>
<feature type="site" description="Interaction with the cone snail toxin Con-ikot-ikot" evidence="21">
    <location>
        <position position="689"/>
    </location>
</feature>
<keyword evidence="3" id="KW-0597">Phosphoprotein</keyword>
<evidence type="ECO:0000259" key="26">
    <source>
        <dbReference type="SMART" id="SM00918"/>
    </source>
</evidence>
<evidence type="ECO:0000256" key="9">
    <source>
        <dbReference type="ARBA" id="ARBA00023136"/>
    </source>
</evidence>
<evidence type="ECO:0000256" key="22">
    <source>
        <dbReference type="PIRSR" id="PIRSR601508-3"/>
    </source>
</evidence>
<comment type="catalytic activity">
    <reaction evidence="19">
        <text>Ca(2+)(in) = Ca(2+)(out)</text>
        <dbReference type="Rhea" id="RHEA:29671"/>
        <dbReference type="ChEBI" id="CHEBI:29108"/>
    </reaction>
</comment>
<reference evidence="27 28" key="1">
    <citation type="journal article" date="2020" name="Nature">
        <title>Six reference-quality genomes reveal evolution of bat adaptations.</title>
        <authorList>
            <person name="Jebb D."/>
            <person name="Huang Z."/>
            <person name="Pippel M."/>
            <person name="Hughes G.M."/>
            <person name="Lavrichenko K."/>
            <person name="Devanna P."/>
            <person name="Winkler S."/>
            <person name="Jermiin L.S."/>
            <person name="Skirmuntt E.C."/>
            <person name="Katzourakis A."/>
            <person name="Burkitt-Gray L."/>
            <person name="Ray D.A."/>
            <person name="Sullivan K.A.M."/>
            <person name="Roscito J.G."/>
            <person name="Kirilenko B.M."/>
            <person name="Davalos L.M."/>
            <person name="Corthals A.P."/>
            <person name="Power M.L."/>
            <person name="Jones G."/>
            <person name="Ransome R.D."/>
            <person name="Dechmann D.K.N."/>
            <person name="Locatelli A.G."/>
            <person name="Puechmaille S.J."/>
            <person name="Fedrigo O."/>
            <person name="Jarvis E.D."/>
            <person name="Hiller M."/>
            <person name="Vernes S.C."/>
            <person name="Myers E.W."/>
            <person name="Teeling E.C."/>
        </authorList>
    </citation>
    <scope>NUCLEOTIDE SEQUENCE [LARGE SCALE GENOMIC DNA]</scope>
    <source>
        <strain evidence="27">MPipKuh1</strain>
        <tissue evidence="27">Flight muscle</tissue>
    </source>
</reference>
<dbReference type="GO" id="GO:0022824">
    <property type="term" value="F:transmitter-gated monoatomic ion channel activity"/>
    <property type="evidence" value="ECO:0007669"/>
    <property type="project" value="UniProtKB-ARBA"/>
</dbReference>
<feature type="transmembrane region" description="Helical" evidence="23">
    <location>
        <begin position="731"/>
        <end position="753"/>
    </location>
</feature>
<accession>A0A7J7XAB1</accession>
<evidence type="ECO:0000256" key="18">
    <source>
        <dbReference type="ARBA" id="ARBA00034104"/>
    </source>
</evidence>
<keyword evidence="1 23" id="KW-0813">Transport</keyword>
<protein>
    <recommendedName>
        <fullName evidence="23">Glutamate receptor</fullName>
    </recommendedName>
</protein>
<evidence type="ECO:0000256" key="5">
    <source>
        <dbReference type="ARBA" id="ARBA00022729"/>
    </source>
</evidence>
<dbReference type="FunFam" id="3.40.190.10:FF:000666">
    <property type="entry name" value="Glutamate receptor, ionotropic, AMPA 2a"/>
    <property type="match status" value="1"/>
</dbReference>
<feature type="binding site" evidence="20">
    <location>
        <position position="642"/>
    </location>
    <ligand>
        <name>L-glutamate</name>
        <dbReference type="ChEBI" id="CHEBI:29985"/>
    </ligand>
</feature>
<dbReference type="PRINTS" id="PR00177">
    <property type="entry name" value="NMDARECEPTOR"/>
</dbReference>
<comment type="function">
    <text evidence="23">Receptor for glutamate that functions as a ligand-gated ion channel in the central nervous system and plays an important role in excitatory synaptic transmission. L-glutamate acts as an excitatory neurotransmitter at many synapses in the central nervous system.</text>
</comment>
<dbReference type="Pfam" id="PF01094">
    <property type="entry name" value="ANF_receptor"/>
    <property type="match status" value="1"/>
</dbReference>
<evidence type="ECO:0000256" key="15">
    <source>
        <dbReference type="ARBA" id="ARBA00023286"/>
    </source>
</evidence>
<evidence type="ECO:0000256" key="2">
    <source>
        <dbReference type="ARBA" id="ARBA00022475"/>
    </source>
</evidence>
<name>A0A7J7XAB1_PIPKU</name>
<dbReference type="FunFam" id="1.10.287.70:FF:000067">
    <property type="entry name" value="glutamate receptor 2 isoform X1"/>
    <property type="match status" value="1"/>
</dbReference>
<organism evidence="27 28">
    <name type="scientific">Pipistrellus kuhlii</name>
    <name type="common">Kuhl's pipistrelle</name>
    <dbReference type="NCBI Taxonomy" id="59472"/>
    <lineage>
        <taxon>Eukaryota</taxon>
        <taxon>Metazoa</taxon>
        <taxon>Chordata</taxon>
        <taxon>Craniata</taxon>
        <taxon>Vertebrata</taxon>
        <taxon>Euteleostomi</taxon>
        <taxon>Mammalia</taxon>
        <taxon>Eutheria</taxon>
        <taxon>Laurasiatheria</taxon>
        <taxon>Chiroptera</taxon>
        <taxon>Yangochiroptera</taxon>
        <taxon>Vespertilionidae</taxon>
        <taxon>Pipistrellus</taxon>
    </lineage>
</organism>
<gene>
    <name evidence="27" type="ORF">mPipKuh1_005887</name>
</gene>
<evidence type="ECO:0000313" key="27">
    <source>
        <dbReference type="EMBL" id="KAF6346604.1"/>
    </source>
</evidence>
<feature type="compositionally biased region" description="Gly residues" evidence="24">
    <location>
        <begin position="789"/>
        <end position="798"/>
    </location>
</feature>
<keyword evidence="14 23" id="KW-0628">Postsynaptic cell membrane</keyword>
<evidence type="ECO:0000256" key="10">
    <source>
        <dbReference type="ARBA" id="ARBA00023139"/>
    </source>
</evidence>
<dbReference type="Gene3D" id="3.40.50.2300">
    <property type="match status" value="2"/>
</dbReference>
<dbReference type="Gene3D" id="1.10.287.70">
    <property type="match status" value="2"/>
</dbReference>
<keyword evidence="2 23" id="KW-1003">Cell membrane</keyword>
<keyword evidence="28" id="KW-1185">Reference proteome</keyword>
<feature type="domain" description="Ionotropic glutamate receptor L-glutamate and glycine-binding" evidence="26">
    <location>
        <begin position="341"/>
        <end position="406"/>
    </location>
</feature>
<feature type="binding site" evidence="20">
    <location>
        <position position="591"/>
    </location>
    <ligand>
        <name>L-glutamate</name>
        <dbReference type="ChEBI" id="CHEBI:29985"/>
    </ligand>
</feature>
<dbReference type="FunFam" id="3.40.190.10:FF:000001">
    <property type="entry name" value="Glutamate receptor ionotropic, kainate 2"/>
    <property type="match status" value="1"/>
</dbReference>
<keyword evidence="4 23" id="KW-0812">Transmembrane</keyword>
<feature type="site" description="Interaction with the cone snail toxin Con-ikot-ikot" evidence="21">
    <location>
        <position position="597"/>
    </location>
</feature>
<keyword evidence="10" id="KW-0564">Palmitate</keyword>
<dbReference type="SUPFAM" id="SSF53850">
    <property type="entry name" value="Periplasmic binding protein-like II"/>
    <property type="match status" value="1"/>
</dbReference>
<evidence type="ECO:0000256" key="4">
    <source>
        <dbReference type="ARBA" id="ARBA00022692"/>
    </source>
</evidence>
<evidence type="ECO:0000256" key="6">
    <source>
        <dbReference type="ARBA" id="ARBA00022989"/>
    </source>
</evidence>
<evidence type="ECO:0000256" key="13">
    <source>
        <dbReference type="ARBA" id="ARBA00023180"/>
    </source>
</evidence>
<feature type="transmembrane region" description="Helical" evidence="23">
    <location>
        <begin position="458"/>
        <end position="480"/>
    </location>
</feature>
<evidence type="ECO:0000256" key="24">
    <source>
        <dbReference type="SAM" id="MobiDB-lite"/>
    </source>
</evidence>
<comment type="similarity">
    <text evidence="23">Belongs to the glutamate-gated ion channel (TC 1.A.10.1) family.</text>
</comment>
<comment type="caution">
    <text evidence="27">The sequence shown here is derived from an EMBL/GenBank/DDBJ whole genome shotgun (WGS) entry which is preliminary data.</text>
</comment>
<dbReference type="InterPro" id="IPR015683">
    <property type="entry name" value="Ionotropic_Glu_rcpt"/>
</dbReference>
<evidence type="ECO:0000256" key="14">
    <source>
        <dbReference type="ARBA" id="ARBA00023257"/>
    </source>
</evidence>
<feature type="region of interest" description="Disordered" evidence="24">
    <location>
        <begin position="780"/>
        <end position="804"/>
    </location>
</feature>
<feature type="disulfide bond" evidence="22">
    <location>
        <begin position="655"/>
        <end position="710"/>
    </location>
</feature>
<evidence type="ECO:0000256" key="16">
    <source>
        <dbReference type="ARBA" id="ARBA00023288"/>
    </source>
</evidence>
<evidence type="ECO:0000256" key="19">
    <source>
        <dbReference type="ARBA" id="ARBA00036634"/>
    </source>
</evidence>
<evidence type="ECO:0000256" key="20">
    <source>
        <dbReference type="PIRSR" id="PIRSR601508-1"/>
    </source>
</evidence>
<comment type="subcellular location">
    <subcellularLocation>
        <location evidence="18 23">Postsynaptic cell membrane</location>
        <topology evidence="18 23">Multi-pass membrane protein</topology>
    </subcellularLocation>
</comment>
<dbReference type="SMART" id="SM00079">
    <property type="entry name" value="PBPe"/>
    <property type="match status" value="1"/>
</dbReference>
<evidence type="ECO:0000256" key="1">
    <source>
        <dbReference type="ARBA" id="ARBA00022448"/>
    </source>
</evidence>
<keyword evidence="9 23" id="KW-0472">Membrane</keyword>
<dbReference type="Pfam" id="PF00060">
    <property type="entry name" value="Lig_chan"/>
    <property type="match status" value="1"/>
</dbReference>
<dbReference type="InterPro" id="IPR028082">
    <property type="entry name" value="Peripla_BP_I"/>
</dbReference>
<dbReference type="Proteomes" id="UP000558488">
    <property type="component" value="Unassembled WGS sequence"/>
</dbReference>
<feature type="site" description="Crucial to convey clamshell closure to channel opening" evidence="21">
    <location>
        <position position="570"/>
    </location>
</feature>
<keyword evidence="5 23" id="KW-0732">Signal</keyword>
<dbReference type="InterPro" id="IPR019594">
    <property type="entry name" value="Glu/Gly-bd"/>
</dbReference>
<dbReference type="SUPFAM" id="SSF53822">
    <property type="entry name" value="Periplasmic binding protein-like I"/>
    <property type="match status" value="1"/>
</dbReference>
<evidence type="ECO:0000256" key="17">
    <source>
        <dbReference type="ARBA" id="ARBA00023303"/>
    </source>
</evidence>
<keyword evidence="12 23" id="KW-0675">Receptor</keyword>
<keyword evidence="13" id="KW-0325">Glycoprotein</keyword>
<dbReference type="Gene3D" id="3.40.190.10">
    <property type="entry name" value="Periplasmic binding protein-like II"/>
    <property type="match status" value="2"/>
</dbReference>
<evidence type="ECO:0000256" key="3">
    <source>
        <dbReference type="ARBA" id="ARBA00022553"/>
    </source>
</evidence>
<evidence type="ECO:0000256" key="8">
    <source>
        <dbReference type="ARBA" id="ARBA00023065"/>
    </source>
</evidence>
<feature type="chain" id="PRO_5029943467" description="Glutamate receptor" evidence="23">
    <location>
        <begin position="19"/>
        <end position="830"/>
    </location>
</feature>
<dbReference type="GO" id="GO:0045211">
    <property type="term" value="C:postsynaptic membrane"/>
    <property type="evidence" value="ECO:0007669"/>
    <property type="project" value="UniProtKB-SubCell"/>
</dbReference>
<feature type="transmembrane region" description="Helical" evidence="23">
    <location>
        <begin position="541"/>
        <end position="563"/>
    </location>
</feature>
<keyword evidence="16" id="KW-0449">Lipoprotein</keyword>
<evidence type="ECO:0000256" key="21">
    <source>
        <dbReference type="PIRSR" id="PIRSR601508-2"/>
    </source>
</evidence>
<dbReference type="AlphaFoldDB" id="A0A7J7XAB1"/>
<evidence type="ECO:0000256" key="7">
    <source>
        <dbReference type="ARBA" id="ARBA00023018"/>
    </source>
</evidence>
<feature type="binding site" evidence="20">
    <location>
        <position position="592"/>
    </location>
    <ligand>
        <name>L-glutamate</name>
        <dbReference type="ChEBI" id="CHEBI:29985"/>
    </ligand>
</feature>
<dbReference type="GO" id="GO:0007166">
    <property type="term" value="P:cell surface receptor signaling pathway"/>
    <property type="evidence" value="ECO:0007669"/>
    <property type="project" value="UniProtKB-ARBA"/>
</dbReference>
<dbReference type="SMART" id="SM00918">
    <property type="entry name" value="Lig_chan-Glu_bd"/>
    <property type="match status" value="1"/>
</dbReference>
<feature type="binding site" evidence="20">
    <location>
        <position position="417"/>
    </location>
    <ligand>
        <name>L-glutamate</name>
        <dbReference type="ChEBI" id="CHEBI:29985"/>
    </ligand>
</feature>
<proteinExistence type="inferred from homology"/>
<evidence type="ECO:0000259" key="25">
    <source>
        <dbReference type="SMART" id="SM00079"/>
    </source>
</evidence>
<feature type="binding site" evidence="20">
    <location>
        <position position="422"/>
    </location>
    <ligand>
        <name>L-glutamate</name>
        <dbReference type="ChEBI" id="CHEBI:29985"/>
    </ligand>
</feature>
<feature type="signal peptide" evidence="23">
    <location>
        <begin position="1"/>
        <end position="18"/>
    </location>
</feature>
<dbReference type="InterPro" id="IPR001508">
    <property type="entry name" value="Iono_Glu_rcpt_met"/>
</dbReference>
<evidence type="ECO:0000256" key="23">
    <source>
        <dbReference type="RuleBase" id="RU367118"/>
    </source>
</evidence>
<evidence type="ECO:0000313" key="28">
    <source>
        <dbReference type="Proteomes" id="UP000558488"/>
    </source>
</evidence>
<feature type="site" description="Interaction with the cone snail toxin Con-ikot-ikot" evidence="21">
    <location>
        <position position="390"/>
    </location>
</feature>
<dbReference type="CDD" id="cd13729">
    <property type="entry name" value="PBP2_iGluR_AMPA_GluR1"/>
    <property type="match status" value="1"/>
</dbReference>
<keyword evidence="17 23" id="KW-0407">Ion channel</keyword>
<keyword evidence="8 23" id="KW-0406">Ion transport</keyword>
<dbReference type="InterPro" id="IPR001828">
    <property type="entry name" value="ANF_lig-bd_rcpt"/>
</dbReference>
<evidence type="ECO:0000256" key="11">
    <source>
        <dbReference type="ARBA" id="ARBA00023157"/>
    </source>
</evidence>
<dbReference type="FunFam" id="3.40.50.2300:FF:000004">
    <property type="entry name" value="Glutamate receptor, ionotropic, AMPA 2"/>
    <property type="match status" value="1"/>
</dbReference>
<keyword evidence="11 22" id="KW-1015">Disulfide bond</keyword>
<feature type="domain" description="Ionotropic glutamate receptor C-terminal" evidence="25">
    <location>
        <begin position="331"/>
        <end position="706"/>
    </location>
</feature>
<dbReference type="PANTHER" id="PTHR18966">
    <property type="entry name" value="IONOTROPIC GLUTAMATE RECEPTOR"/>
    <property type="match status" value="1"/>
</dbReference>
<keyword evidence="15 23" id="KW-1071">Ligand-gated ion channel</keyword>
<dbReference type="Pfam" id="PF10613">
    <property type="entry name" value="Lig_chan-Glu_bd"/>
    <property type="match status" value="1"/>
</dbReference>
<dbReference type="InterPro" id="IPR001320">
    <property type="entry name" value="Iontro_rcpt_C"/>
</dbReference>
<dbReference type="EMBL" id="JACAGB010000008">
    <property type="protein sequence ID" value="KAF6346604.1"/>
    <property type="molecule type" value="Genomic_DNA"/>
</dbReference>
<sequence>MQHIFAFFCTGFLGAVVGANFPNNIQIGGLFPNQQSQEHAAFRFALSQLTEPPKLLPQIDIVNISDSFEMTYRFCSQFSKGVYAIFGFYERRTVNMLTSFCGALHVCFITPSFPVDTSNQFVLQLRPELQDALISIIDHYKWQKFVYIYDADRGLSVLQKVLDTAAEKNWQVTAVNILTTTEEGYRMLFQDLEKNSDSRDHTRVDWKRPKYTSALTYDGVKVMAEAFQSLRRQRIDISRRGNAGDCLANPAVPWGQGIDIQRALQQVRFEGLTGNVQFNEKGRRTNYTLHVIEMKHDGIRKIGYWNEDDKFVPAATDAQAGGDNSSVQNRTYIVTTILEDPYVMLKKNANQFEGNDRYEGYCVELAAEIAKHVGYSYRLEIVSDGKYGARDPDTKAWNGMVGELVYGRADVAVAPLTITLVREEVIDFSKPFMSLGISIMIKKPQKSKPGVFSFLDPLAYEIWMCIVFAYIGVSVVLFLVSRFSPYEWHSEEFEEGRDQTTSDQSNEFGIFNSLWFSLGAFMQQGCDISPRSLSGRIVGGVWWFFTLIIISSYTANLAAFLTVERMVSPIESAEDLAKQTEIAYGTLEAGSTKEFFRRSKIAVFEKMWTYMKSAEPSVFVRTTEEGMIRVRKSKGKYAYLLESTMNEYIEQRKPCDTMKVGGNLDSKGYGIATPKGSALRNPVNLAVLKLNEQGLLDKLKNKWWYDKGECGSGGGDSKDKTSALSLSNVAGVFYILIGGLGLAMLVALIEFCYKSRSESKRMKGFCLIPQQSINEAIRTSTLPRNSGAGASGGGGSGENGRVVSHDFPKSMQSIPCMSHSSGMPLGATGL</sequence>
<feature type="binding site" evidence="20">
    <location>
        <position position="415"/>
    </location>
    <ligand>
        <name>L-glutamate</name>
        <dbReference type="ChEBI" id="CHEBI:29985"/>
    </ligand>
</feature>
<dbReference type="SUPFAM" id="SSF81324">
    <property type="entry name" value="Voltage-gated potassium channels"/>
    <property type="match status" value="1"/>
</dbReference>
<evidence type="ECO:0000256" key="12">
    <source>
        <dbReference type="ARBA" id="ARBA00023170"/>
    </source>
</evidence>
<keyword evidence="7 23" id="KW-0770">Synapse</keyword>